<name>A0A6C2UP49_9BACT</name>
<dbReference type="Gene3D" id="1.10.443.10">
    <property type="entry name" value="Intergrase catalytic core"/>
    <property type="match status" value="1"/>
</dbReference>
<evidence type="ECO:0000313" key="2">
    <source>
        <dbReference type="Proteomes" id="UP000346198"/>
    </source>
</evidence>
<dbReference type="Proteomes" id="UP000346198">
    <property type="component" value="Unassembled WGS sequence"/>
</dbReference>
<protein>
    <recommendedName>
        <fullName evidence="3">Tyr recombinase domain-containing protein</fullName>
    </recommendedName>
</protein>
<dbReference type="RefSeq" id="WP_136063284.1">
    <property type="nucleotide sequence ID" value="NZ_CAAHFH010000002.1"/>
</dbReference>
<gene>
    <name evidence="1" type="ORF">SCARR_03929</name>
</gene>
<accession>A0A6C2UP49</accession>
<dbReference type="AlphaFoldDB" id="A0A6C2UP49"/>
<organism evidence="1 2">
    <name type="scientific">Pontiella sulfatireligans</name>
    <dbReference type="NCBI Taxonomy" id="2750658"/>
    <lineage>
        <taxon>Bacteria</taxon>
        <taxon>Pseudomonadati</taxon>
        <taxon>Kiritimatiellota</taxon>
        <taxon>Kiritimatiellia</taxon>
        <taxon>Kiritimatiellales</taxon>
        <taxon>Pontiellaceae</taxon>
        <taxon>Pontiella</taxon>
    </lineage>
</organism>
<dbReference type="EMBL" id="CAAHFH010000002">
    <property type="protein sequence ID" value="VGO21849.1"/>
    <property type="molecule type" value="Genomic_DNA"/>
</dbReference>
<evidence type="ECO:0008006" key="3">
    <source>
        <dbReference type="Google" id="ProtNLM"/>
    </source>
</evidence>
<reference evidence="1 2" key="1">
    <citation type="submission" date="2019-04" db="EMBL/GenBank/DDBJ databases">
        <authorList>
            <person name="Van Vliet M D."/>
        </authorList>
    </citation>
    <scope>NUCLEOTIDE SEQUENCE [LARGE SCALE GENOMIC DNA]</scope>
    <source>
        <strain evidence="1 2">F21</strain>
    </source>
</reference>
<proteinExistence type="predicted"/>
<sequence length="90" mass="10153">MALTAGVPIELVRRVTGHSTVNIVLKHYFRPGREDFREALESTLPRALTGEIRKQKTPAEMLNELADNADDLKKKKLVKEIRKIAEMLAA</sequence>
<keyword evidence="2" id="KW-1185">Reference proteome</keyword>
<evidence type="ECO:0000313" key="1">
    <source>
        <dbReference type="EMBL" id="VGO21849.1"/>
    </source>
</evidence>
<dbReference type="InterPro" id="IPR013762">
    <property type="entry name" value="Integrase-like_cat_sf"/>
</dbReference>
<dbReference type="GO" id="GO:0006310">
    <property type="term" value="P:DNA recombination"/>
    <property type="evidence" value="ECO:0007669"/>
    <property type="project" value="InterPro"/>
</dbReference>
<dbReference type="GO" id="GO:0015074">
    <property type="term" value="P:DNA integration"/>
    <property type="evidence" value="ECO:0007669"/>
    <property type="project" value="InterPro"/>
</dbReference>
<dbReference type="GO" id="GO:0003677">
    <property type="term" value="F:DNA binding"/>
    <property type="evidence" value="ECO:0007669"/>
    <property type="project" value="InterPro"/>
</dbReference>